<accession>A0A9N8EY29</accession>
<name>A0A9N8EY29_9STRA</name>
<dbReference type="SMART" id="SM00558">
    <property type="entry name" value="JmjC"/>
    <property type="match status" value="1"/>
</dbReference>
<sequence length="585" mass="66503">MTPSPSDKDDDDQEKEEDDEEDEFLPEHTIAMRKALQFCKDRFSLLHDHKNNKNGVAVGSAKDKDEAEDSPLAVIDIKDKALIQSAMTIPQQRQEALNNFWKQQIHVPAEENATATSTMVLDTVHHGVSTTSDCPLTPLEFRQRYQHANLPCLIKNLEVEYFPYVCSHWRQPLQSDNQSSQGERLEPKFSIDQTWFQRTLGETTMVPVRYQPALSSSTINNRTSTSLQMLDEEGRAQECQTKEMILQDWIQKLAQVKDCQDTKNPNTHEQQKHSTSEYYLKDWHLQAWICDKNHQHTTTTCIPQQLYHVPPYFEFDLLNAFLTKFTEKGDYMFTYWGPTGSQTALHSDVMNSFSWSFNVAGTKLWTFYPPAQEPTNNSSCGNKNHNPSPLTILQQTGDCLFVPSGWNHQVVNLEETISINHNWITTANIDRVWDCLCQEMKAIEIELDAWNLLAADDARESMLLGCVGLDVTAFFFLILTRLLELHDNHLQKRTPLSEGTCGDSKDEDELWQQHFDLIRLNFALLKLMPSSSSSTGEGNDALGLQGRLAAVLGSVESAIEALEIAECVARATRYNMEGATTKDST</sequence>
<dbReference type="Proteomes" id="UP001153069">
    <property type="component" value="Unassembled WGS sequence"/>
</dbReference>
<evidence type="ECO:0000313" key="4">
    <source>
        <dbReference type="Proteomes" id="UP001153069"/>
    </source>
</evidence>
<dbReference type="PROSITE" id="PS51184">
    <property type="entry name" value="JMJC"/>
    <property type="match status" value="1"/>
</dbReference>
<proteinExistence type="predicted"/>
<dbReference type="Gene3D" id="2.60.120.650">
    <property type="entry name" value="Cupin"/>
    <property type="match status" value="1"/>
</dbReference>
<evidence type="ECO:0000259" key="2">
    <source>
        <dbReference type="PROSITE" id="PS51184"/>
    </source>
</evidence>
<protein>
    <submittedName>
        <fullName evidence="3">JmjC domain-containing protein 4</fullName>
    </submittedName>
</protein>
<dbReference type="SUPFAM" id="SSF51197">
    <property type="entry name" value="Clavaminate synthase-like"/>
    <property type="match status" value="1"/>
</dbReference>
<dbReference type="GO" id="GO:0005737">
    <property type="term" value="C:cytoplasm"/>
    <property type="evidence" value="ECO:0007669"/>
    <property type="project" value="TreeGrafter"/>
</dbReference>
<feature type="compositionally biased region" description="Acidic residues" evidence="1">
    <location>
        <begin position="8"/>
        <end position="24"/>
    </location>
</feature>
<dbReference type="PANTHER" id="PTHR12480:SF6">
    <property type="entry name" value="2-OXOGLUTARATE AND IRON-DEPENDENT OXYGENASE JMJD4"/>
    <property type="match status" value="1"/>
</dbReference>
<dbReference type="GO" id="GO:0005634">
    <property type="term" value="C:nucleus"/>
    <property type="evidence" value="ECO:0007669"/>
    <property type="project" value="TreeGrafter"/>
</dbReference>
<comment type="caution">
    <text evidence="3">The sequence shown here is derived from an EMBL/GenBank/DDBJ whole genome shotgun (WGS) entry which is preliminary data.</text>
</comment>
<gene>
    <name evidence="3" type="ORF">SEMRO_2140_G316200.1</name>
</gene>
<dbReference type="Pfam" id="PF02373">
    <property type="entry name" value="JmjC"/>
    <property type="match status" value="1"/>
</dbReference>
<feature type="domain" description="JmjC" evidence="2">
    <location>
        <begin position="298"/>
        <end position="440"/>
    </location>
</feature>
<reference evidence="3" key="1">
    <citation type="submission" date="2020-06" db="EMBL/GenBank/DDBJ databases">
        <authorList>
            <consortium name="Plant Systems Biology data submission"/>
        </authorList>
    </citation>
    <scope>NUCLEOTIDE SEQUENCE</scope>
    <source>
        <strain evidence="3">D6</strain>
    </source>
</reference>
<feature type="region of interest" description="Disordered" evidence="1">
    <location>
        <begin position="1"/>
        <end position="26"/>
    </location>
</feature>
<dbReference type="OrthoDB" id="203487at2759"/>
<evidence type="ECO:0000313" key="3">
    <source>
        <dbReference type="EMBL" id="CAB9528069.1"/>
    </source>
</evidence>
<dbReference type="GO" id="GO:0045905">
    <property type="term" value="P:positive regulation of translational termination"/>
    <property type="evidence" value="ECO:0007669"/>
    <property type="project" value="TreeGrafter"/>
</dbReference>
<dbReference type="InterPro" id="IPR003347">
    <property type="entry name" value="JmjC_dom"/>
</dbReference>
<dbReference type="InterPro" id="IPR050910">
    <property type="entry name" value="JMJD6_ArgDemeth/LysHydrox"/>
</dbReference>
<organism evidence="3 4">
    <name type="scientific">Seminavis robusta</name>
    <dbReference type="NCBI Taxonomy" id="568900"/>
    <lineage>
        <taxon>Eukaryota</taxon>
        <taxon>Sar</taxon>
        <taxon>Stramenopiles</taxon>
        <taxon>Ochrophyta</taxon>
        <taxon>Bacillariophyta</taxon>
        <taxon>Bacillariophyceae</taxon>
        <taxon>Bacillariophycidae</taxon>
        <taxon>Naviculales</taxon>
        <taxon>Naviculaceae</taxon>
        <taxon>Seminavis</taxon>
    </lineage>
</organism>
<dbReference type="AlphaFoldDB" id="A0A9N8EY29"/>
<dbReference type="GO" id="GO:0016706">
    <property type="term" value="F:2-oxoglutarate-dependent dioxygenase activity"/>
    <property type="evidence" value="ECO:0007669"/>
    <property type="project" value="TreeGrafter"/>
</dbReference>
<keyword evidence="4" id="KW-1185">Reference proteome</keyword>
<dbReference type="EMBL" id="CAICTM010002138">
    <property type="protein sequence ID" value="CAB9528069.1"/>
    <property type="molecule type" value="Genomic_DNA"/>
</dbReference>
<dbReference type="GO" id="GO:0043565">
    <property type="term" value="F:sequence-specific DNA binding"/>
    <property type="evidence" value="ECO:0007669"/>
    <property type="project" value="TreeGrafter"/>
</dbReference>
<dbReference type="PANTHER" id="PTHR12480">
    <property type="entry name" value="ARGININE DEMETHYLASE AND LYSYL-HYDROXYLASE JMJD"/>
    <property type="match status" value="1"/>
</dbReference>
<evidence type="ECO:0000256" key="1">
    <source>
        <dbReference type="SAM" id="MobiDB-lite"/>
    </source>
</evidence>